<reference evidence="3 4" key="2">
    <citation type="submission" date="2017-01" db="EMBL/GenBank/DDBJ databases">
        <authorList>
            <person name="Mah S.A."/>
            <person name="Swanson W.J."/>
            <person name="Moy G.W."/>
            <person name="Vacquier V.D."/>
        </authorList>
    </citation>
    <scope>NUCLEOTIDE SEQUENCE [LARGE SCALE GENOMIC DNA]</scope>
    <source>
        <strain evidence="3 4">CGMCC 1.8909</strain>
    </source>
</reference>
<name>A0A1N7G558_9EURY</name>
<evidence type="ECO:0000313" key="2">
    <source>
        <dbReference type="EMBL" id="APX98721.1"/>
    </source>
</evidence>
<feature type="region of interest" description="Disordered" evidence="1">
    <location>
        <begin position="1"/>
        <end position="45"/>
    </location>
</feature>
<evidence type="ECO:0000313" key="3">
    <source>
        <dbReference type="EMBL" id="SIS07739.1"/>
    </source>
</evidence>
<protein>
    <submittedName>
        <fullName evidence="3">Uncharacterized protein</fullName>
    </submittedName>
</protein>
<feature type="compositionally biased region" description="Polar residues" evidence="1">
    <location>
        <begin position="1"/>
        <end position="18"/>
    </location>
</feature>
<keyword evidence="4" id="KW-1185">Reference proteome</keyword>
<evidence type="ECO:0000313" key="5">
    <source>
        <dbReference type="Proteomes" id="UP000187321"/>
    </source>
</evidence>
<reference evidence="2 5" key="1">
    <citation type="submission" date="2017-01" db="EMBL/GenBank/DDBJ databases">
        <title>Complete genome sequence of Haloterrigena daqingensis type strain (JX313T).</title>
        <authorList>
            <person name="Shuang W."/>
        </authorList>
    </citation>
    <scope>NUCLEOTIDE SEQUENCE [LARGE SCALE GENOMIC DNA]</scope>
    <source>
        <strain evidence="5">JX313</strain>
        <strain evidence="2">JX313T</strain>
        <plasmid evidence="5">Plasmid unnamed3</plasmid>
        <plasmid evidence="2">unnamed3</plasmid>
    </source>
</reference>
<sequence>MSSDQSGEGVQHSDTNNDADLHETMNADNDTAEVEETNEWHGIPQMIGEAINNTDYGVHHWGGYIVRRTEDDAIAIHRVVDQATTRDELETESDYVADMWDYVLAGEDCGYISPPEEGWESETEHLPESIFGGYE</sequence>
<dbReference type="Proteomes" id="UP000187321">
    <property type="component" value="Plasmid unnamed3"/>
</dbReference>
<evidence type="ECO:0000256" key="1">
    <source>
        <dbReference type="SAM" id="MobiDB-lite"/>
    </source>
</evidence>
<geneLocation type="plasmid" evidence="2">
    <name>unnamed3</name>
</geneLocation>
<dbReference type="Proteomes" id="UP000185687">
    <property type="component" value="Unassembled WGS sequence"/>
</dbReference>
<dbReference type="KEGG" id="hda:BB347_18620"/>
<dbReference type="RefSeq" id="WP_076584221.1">
    <property type="nucleotide sequence ID" value="NZ_CP019330.1"/>
</dbReference>
<dbReference type="GeneID" id="30958001"/>
<dbReference type="AlphaFoldDB" id="A0A1N7G558"/>
<proteinExistence type="predicted"/>
<dbReference type="EMBL" id="CP019330">
    <property type="protein sequence ID" value="APX98721.1"/>
    <property type="molecule type" value="Genomic_DNA"/>
</dbReference>
<dbReference type="EMBL" id="FTNP01000009">
    <property type="protein sequence ID" value="SIS07739.1"/>
    <property type="molecule type" value="Genomic_DNA"/>
</dbReference>
<organism evidence="3 4">
    <name type="scientific">Natronorubrum daqingense</name>
    <dbReference type="NCBI Taxonomy" id="588898"/>
    <lineage>
        <taxon>Archaea</taxon>
        <taxon>Methanobacteriati</taxon>
        <taxon>Methanobacteriota</taxon>
        <taxon>Stenosarchaea group</taxon>
        <taxon>Halobacteria</taxon>
        <taxon>Halobacteriales</taxon>
        <taxon>Natrialbaceae</taxon>
        <taxon>Natronorubrum</taxon>
    </lineage>
</organism>
<keyword evidence="2" id="KW-0614">Plasmid</keyword>
<accession>A0A1N7G558</accession>
<gene>
    <name evidence="2" type="ORF">BB347_18620</name>
    <name evidence="3" type="ORF">SAMN05421809_3737</name>
</gene>
<feature type="region of interest" description="Disordered" evidence="1">
    <location>
        <begin position="114"/>
        <end position="135"/>
    </location>
</feature>
<evidence type="ECO:0000313" key="4">
    <source>
        <dbReference type="Proteomes" id="UP000185687"/>
    </source>
</evidence>